<proteinExistence type="predicted"/>
<accession>A0A0A9TDB7</accession>
<organism evidence="1">
    <name type="scientific">Arundo donax</name>
    <name type="common">Giant reed</name>
    <name type="synonym">Donax arundinaceus</name>
    <dbReference type="NCBI Taxonomy" id="35708"/>
    <lineage>
        <taxon>Eukaryota</taxon>
        <taxon>Viridiplantae</taxon>
        <taxon>Streptophyta</taxon>
        <taxon>Embryophyta</taxon>
        <taxon>Tracheophyta</taxon>
        <taxon>Spermatophyta</taxon>
        <taxon>Magnoliopsida</taxon>
        <taxon>Liliopsida</taxon>
        <taxon>Poales</taxon>
        <taxon>Poaceae</taxon>
        <taxon>PACMAD clade</taxon>
        <taxon>Arundinoideae</taxon>
        <taxon>Arundineae</taxon>
        <taxon>Arundo</taxon>
    </lineage>
</organism>
<dbReference type="AlphaFoldDB" id="A0A0A9TDB7"/>
<reference evidence="1" key="2">
    <citation type="journal article" date="2015" name="Data Brief">
        <title>Shoot transcriptome of the giant reed, Arundo donax.</title>
        <authorList>
            <person name="Barrero R.A."/>
            <person name="Guerrero F.D."/>
            <person name="Moolhuijzen P."/>
            <person name="Goolsby J.A."/>
            <person name="Tidwell J."/>
            <person name="Bellgard S.E."/>
            <person name="Bellgard M.I."/>
        </authorList>
    </citation>
    <scope>NUCLEOTIDE SEQUENCE</scope>
    <source>
        <tissue evidence="1">Shoot tissue taken approximately 20 cm above the soil surface</tissue>
    </source>
</reference>
<protein>
    <submittedName>
        <fullName evidence="1">Uncharacterized protein</fullName>
    </submittedName>
</protein>
<dbReference type="EMBL" id="GBRH01256856">
    <property type="protein sequence ID" value="JAD41039.1"/>
    <property type="molecule type" value="Transcribed_RNA"/>
</dbReference>
<reference evidence="1" key="1">
    <citation type="submission" date="2014-09" db="EMBL/GenBank/DDBJ databases">
        <authorList>
            <person name="Magalhaes I.L.F."/>
            <person name="Oliveira U."/>
            <person name="Santos F.R."/>
            <person name="Vidigal T.H.D.A."/>
            <person name="Brescovit A.D."/>
            <person name="Santos A.J."/>
        </authorList>
    </citation>
    <scope>NUCLEOTIDE SEQUENCE</scope>
    <source>
        <tissue evidence="1">Shoot tissue taken approximately 20 cm above the soil surface</tissue>
    </source>
</reference>
<sequence>MNLEIVDYNYKNLIDQKGKLVMVKDLKVKYDVLAYRVHGVWSKLVKQLNIVANCQHELCHHVASVTKDSQEHTVLLKCAGDIEKFCAKLNSRHQISFYDTEAFHVLGNVAVVGDFCVSHILVEIS</sequence>
<evidence type="ECO:0000313" key="1">
    <source>
        <dbReference type="EMBL" id="JAD41039.1"/>
    </source>
</evidence>
<name>A0A0A9TDB7_ARUDO</name>